<gene>
    <name evidence="1" type="ORF">LU635_03085</name>
</gene>
<evidence type="ECO:0000313" key="2">
    <source>
        <dbReference type="Proteomes" id="UP001139344"/>
    </source>
</evidence>
<accession>A0A9X1UW80</accession>
<evidence type="ECO:0000313" key="1">
    <source>
        <dbReference type="EMBL" id="MCG9970609.1"/>
    </source>
</evidence>
<protein>
    <submittedName>
        <fullName evidence="1">Uncharacterized protein</fullName>
    </submittedName>
</protein>
<sequence length="146" mass="17241">MRLKSQIKAIVLLGIFILMTFHQVIPHAHHEHQPEKREITHHHHFDEHHHHEDQKEQKENHGFLSYLLAIHSHASSSNEIPLLKNQSENFSFKKIAAKKKFAQEYTSEVWVLTMQELANPEVYHPPKHYFKPYLTILSLRGPPQLV</sequence>
<dbReference type="AlphaFoldDB" id="A0A9X1UW80"/>
<name>A0A9X1UW80_9FLAO</name>
<organism evidence="1 2">
    <name type="scientific">Christiangramia crocea</name>
    <dbReference type="NCBI Taxonomy" id="2904124"/>
    <lineage>
        <taxon>Bacteria</taxon>
        <taxon>Pseudomonadati</taxon>
        <taxon>Bacteroidota</taxon>
        <taxon>Flavobacteriia</taxon>
        <taxon>Flavobacteriales</taxon>
        <taxon>Flavobacteriaceae</taxon>
        <taxon>Christiangramia</taxon>
    </lineage>
</organism>
<dbReference type="Proteomes" id="UP001139344">
    <property type="component" value="Unassembled WGS sequence"/>
</dbReference>
<dbReference type="EMBL" id="JAJSON010000009">
    <property type="protein sequence ID" value="MCG9970609.1"/>
    <property type="molecule type" value="Genomic_DNA"/>
</dbReference>
<proteinExistence type="predicted"/>
<comment type="caution">
    <text evidence="1">The sequence shown here is derived from an EMBL/GenBank/DDBJ whole genome shotgun (WGS) entry which is preliminary data.</text>
</comment>
<reference evidence="1" key="1">
    <citation type="submission" date="2021-12" db="EMBL/GenBank/DDBJ databases">
        <title>Description of Gramella crocea sp. nov., a new bacterium isolated from activated sludge.</title>
        <authorList>
            <person name="Zhang X."/>
        </authorList>
    </citation>
    <scope>NUCLEOTIDE SEQUENCE</scope>
    <source>
        <strain evidence="1">YB25</strain>
    </source>
</reference>
<keyword evidence="2" id="KW-1185">Reference proteome</keyword>